<evidence type="ECO:0000256" key="3">
    <source>
        <dbReference type="ARBA" id="ARBA00022827"/>
    </source>
</evidence>
<keyword evidence="2" id="KW-0285">Flavoprotein</keyword>
<dbReference type="RefSeq" id="WP_134760169.1">
    <property type="nucleotide sequence ID" value="NZ_CP038152.1"/>
</dbReference>
<evidence type="ECO:0000256" key="5">
    <source>
        <dbReference type="ARBA" id="ARBA00023033"/>
    </source>
</evidence>
<dbReference type="InterPro" id="IPR036188">
    <property type="entry name" value="FAD/NAD-bd_sf"/>
</dbReference>
<dbReference type="GO" id="GO:0071949">
    <property type="term" value="F:FAD binding"/>
    <property type="evidence" value="ECO:0007669"/>
    <property type="project" value="InterPro"/>
</dbReference>
<evidence type="ECO:0000313" key="7">
    <source>
        <dbReference type="EMBL" id="QBR04107.1"/>
    </source>
</evidence>
<dbReference type="SUPFAM" id="SSF51905">
    <property type="entry name" value="FAD/NAD(P)-binding domain"/>
    <property type="match status" value="1"/>
</dbReference>
<proteinExistence type="predicted"/>
<evidence type="ECO:0000256" key="1">
    <source>
        <dbReference type="ARBA" id="ARBA00001974"/>
    </source>
</evidence>
<dbReference type="InterPro" id="IPR002938">
    <property type="entry name" value="FAD-bd"/>
</dbReference>
<dbReference type="InterPro" id="IPR050493">
    <property type="entry name" value="FAD-dep_Monooxygenase_BioMet"/>
</dbReference>
<dbReference type="PANTHER" id="PTHR13789:SF318">
    <property type="entry name" value="GERANYLGERANYL DIPHOSPHATE REDUCTASE"/>
    <property type="match status" value="1"/>
</dbReference>
<evidence type="ECO:0000313" key="8">
    <source>
        <dbReference type="Proteomes" id="UP000295727"/>
    </source>
</evidence>
<dbReference type="EMBL" id="CP038152">
    <property type="protein sequence ID" value="QBR04107.1"/>
    <property type="molecule type" value="Genomic_DNA"/>
</dbReference>
<dbReference type="Pfam" id="PF01494">
    <property type="entry name" value="FAD_binding_3"/>
    <property type="match status" value="1"/>
</dbReference>
<keyword evidence="8" id="KW-1185">Reference proteome</keyword>
<accession>A0A4P7D9I7</accession>
<organism evidence="7 8">
    <name type="scientific">Paraburkholderia pallida</name>
    <dbReference type="NCBI Taxonomy" id="2547399"/>
    <lineage>
        <taxon>Bacteria</taxon>
        <taxon>Pseudomonadati</taxon>
        <taxon>Pseudomonadota</taxon>
        <taxon>Betaproteobacteria</taxon>
        <taxon>Burkholderiales</taxon>
        <taxon>Burkholderiaceae</taxon>
        <taxon>Paraburkholderia</taxon>
    </lineage>
</organism>
<evidence type="ECO:0000256" key="4">
    <source>
        <dbReference type="ARBA" id="ARBA00023002"/>
    </source>
</evidence>
<dbReference type="Proteomes" id="UP000295727">
    <property type="component" value="Plasmid unnamed1"/>
</dbReference>
<keyword evidence="4" id="KW-0560">Oxidoreductase</keyword>
<dbReference type="AlphaFoldDB" id="A0A4P7D9I7"/>
<dbReference type="PANTHER" id="PTHR13789">
    <property type="entry name" value="MONOOXYGENASE"/>
    <property type="match status" value="1"/>
</dbReference>
<comment type="cofactor">
    <cofactor evidence="1">
        <name>FAD</name>
        <dbReference type="ChEBI" id="CHEBI:57692"/>
    </cofactor>
</comment>
<keyword evidence="3" id="KW-0274">FAD</keyword>
<dbReference type="KEGG" id="ppai:E1956_43955"/>
<evidence type="ECO:0000256" key="2">
    <source>
        <dbReference type="ARBA" id="ARBA00022630"/>
    </source>
</evidence>
<dbReference type="Gene3D" id="3.50.50.60">
    <property type="entry name" value="FAD/NAD(P)-binding domain"/>
    <property type="match status" value="1"/>
</dbReference>
<evidence type="ECO:0000259" key="6">
    <source>
        <dbReference type="Pfam" id="PF01494"/>
    </source>
</evidence>
<dbReference type="SUPFAM" id="SSF54373">
    <property type="entry name" value="FAD-linked reductases, C-terminal domain"/>
    <property type="match status" value="1"/>
</dbReference>
<sequence length="399" mass="44012">MNSRSTKVAIAGAGIGGLAAAIALRQRGCEVVVVEQAAQLGEVGAGVQMSPNAVKVLRAIGVEPLIRDLSCEPLAFTGRDWRSGRVLYRTPIKGTYERVYGAGYYHVHRADLHRALIERLGDTDLRLGLRVAGIEQDRHAASLKLESGETIEADVIIGADGIHSAIRRSILGDEKPRFTGNICWRGMVPVDALPKGHVELASSNWLGPKGHVVHYYVKGGAMVNFVAVYETDEWTQESWSTPSSVDEILKTYAGWNQELLTTFSKAERCFKWALYDRDPLARWSQGRVTLLGDAAHPMLPFLAQGAAMAIEDGYELASKISDVQSLAGIEEALAEYERQRIPRTSRVQLGARARGATMHLRSPWARMKRNFGFMLQGLRTPESTTHRAEWIFGYDATAR</sequence>
<feature type="domain" description="FAD-binding" evidence="6">
    <location>
        <begin position="6"/>
        <end position="347"/>
    </location>
</feature>
<protein>
    <submittedName>
        <fullName evidence="7">Salicylate 1-monooxygenase</fullName>
    </submittedName>
</protein>
<gene>
    <name evidence="7" type="ORF">E1956_43955</name>
</gene>
<dbReference type="PRINTS" id="PR00420">
    <property type="entry name" value="RNGMNOXGNASE"/>
</dbReference>
<dbReference type="GO" id="GO:0004497">
    <property type="term" value="F:monooxygenase activity"/>
    <property type="evidence" value="ECO:0007669"/>
    <property type="project" value="UniProtKB-KW"/>
</dbReference>
<keyword evidence="7" id="KW-0614">Plasmid</keyword>
<geneLocation type="plasmid" evidence="7 8">
    <name>unnamed1</name>
</geneLocation>
<keyword evidence="5 7" id="KW-0503">Monooxygenase</keyword>
<reference evidence="7 8" key="1">
    <citation type="submission" date="2019-03" db="EMBL/GenBank/DDBJ databases">
        <title>Paraburkholderia sp. 7MH5, isolated from subtropical forest soil.</title>
        <authorList>
            <person name="Gao Z.-H."/>
            <person name="Qiu L.-H."/>
        </authorList>
    </citation>
    <scope>NUCLEOTIDE SEQUENCE [LARGE SCALE GENOMIC DNA]</scope>
    <source>
        <strain evidence="7 8">7MH5</strain>
        <plasmid evidence="7 8">unnamed1</plasmid>
    </source>
</reference>
<dbReference type="OrthoDB" id="5487740at2"/>
<name>A0A4P7D9I7_9BURK</name>